<comment type="caution">
    <text evidence="1">The sequence shown here is derived from an EMBL/GenBank/DDBJ whole genome shotgun (WGS) entry which is preliminary data.</text>
</comment>
<protein>
    <recommendedName>
        <fullName evidence="2">CobQ/CobB/MinD/ParA nucleotide binding domain-containing protein</fullName>
    </recommendedName>
</protein>
<name>X0XM03_9ZZZZ</name>
<dbReference type="EMBL" id="BARS01045890">
    <property type="protein sequence ID" value="GAG37688.1"/>
    <property type="molecule type" value="Genomic_DNA"/>
</dbReference>
<evidence type="ECO:0000313" key="1">
    <source>
        <dbReference type="EMBL" id="GAG37688.1"/>
    </source>
</evidence>
<gene>
    <name evidence="1" type="ORF">S01H1_69152</name>
</gene>
<dbReference type="SUPFAM" id="SSF52540">
    <property type="entry name" value="P-loop containing nucleoside triphosphate hydrolases"/>
    <property type="match status" value="1"/>
</dbReference>
<dbReference type="InterPro" id="IPR027417">
    <property type="entry name" value="P-loop_NTPase"/>
</dbReference>
<sequence length="122" mass="13581">AGMEHISRLTTREIDIFYVISDPTRRGITAARRIWDLVDEMNISVGRKYLILNQVKDEISPEMLTLIEGEGLNLAGSILADDEIYQYDQAGRPTSGLGTQNPAVAQAFDIFSRTMFDTEGNA</sequence>
<proteinExistence type="predicted"/>
<dbReference type="Gene3D" id="3.40.50.300">
    <property type="entry name" value="P-loop containing nucleotide triphosphate hydrolases"/>
    <property type="match status" value="1"/>
</dbReference>
<feature type="non-terminal residue" evidence="1">
    <location>
        <position position="1"/>
    </location>
</feature>
<accession>X0XM03</accession>
<reference evidence="1" key="1">
    <citation type="journal article" date="2014" name="Front. Microbiol.">
        <title>High frequency of phylogenetically diverse reductive dehalogenase-homologous genes in deep subseafloor sedimentary metagenomes.</title>
        <authorList>
            <person name="Kawai M."/>
            <person name="Futagami T."/>
            <person name="Toyoda A."/>
            <person name="Takaki Y."/>
            <person name="Nishi S."/>
            <person name="Hori S."/>
            <person name="Arai W."/>
            <person name="Tsubouchi T."/>
            <person name="Morono Y."/>
            <person name="Uchiyama I."/>
            <person name="Ito T."/>
            <person name="Fujiyama A."/>
            <person name="Inagaki F."/>
            <person name="Takami H."/>
        </authorList>
    </citation>
    <scope>NUCLEOTIDE SEQUENCE</scope>
    <source>
        <strain evidence="1">Expedition CK06-06</strain>
    </source>
</reference>
<evidence type="ECO:0008006" key="2">
    <source>
        <dbReference type="Google" id="ProtNLM"/>
    </source>
</evidence>
<organism evidence="1">
    <name type="scientific">marine sediment metagenome</name>
    <dbReference type="NCBI Taxonomy" id="412755"/>
    <lineage>
        <taxon>unclassified sequences</taxon>
        <taxon>metagenomes</taxon>
        <taxon>ecological metagenomes</taxon>
    </lineage>
</organism>
<dbReference type="AlphaFoldDB" id="X0XM03"/>